<evidence type="ECO:0000313" key="1">
    <source>
        <dbReference type="EMBL" id="SQB27326.1"/>
    </source>
</evidence>
<organism evidence="1 2">
    <name type="scientific">Citrobacter koseri</name>
    <name type="common">Citrobacter diversus</name>
    <dbReference type="NCBI Taxonomy" id="545"/>
    <lineage>
        <taxon>Bacteria</taxon>
        <taxon>Pseudomonadati</taxon>
        <taxon>Pseudomonadota</taxon>
        <taxon>Gammaproteobacteria</taxon>
        <taxon>Enterobacterales</taxon>
        <taxon>Enterobacteriaceae</taxon>
        <taxon>Citrobacter</taxon>
    </lineage>
</organism>
<name>A0A2X2VE76_CITKO</name>
<proteinExistence type="predicted"/>
<dbReference type="Proteomes" id="UP000251584">
    <property type="component" value="Unassembled WGS sequence"/>
</dbReference>
<dbReference type="EMBL" id="UAVY01000003">
    <property type="protein sequence ID" value="SQB27326.1"/>
    <property type="molecule type" value="Genomic_DNA"/>
</dbReference>
<gene>
    <name evidence="1" type="ORF">NCTC10786_02124</name>
</gene>
<sequence>MKYLMIMLLALFTGLERGERTRTVYAGAGKAN</sequence>
<evidence type="ECO:0000313" key="2">
    <source>
        <dbReference type="Proteomes" id="UP000251584"/>
    </source>
</evidence>
<dbReference type="AlphaFoldDB" id="A0A2X2VE76"/>
<protein>
    <submittedName>
        <fullName evidence="1">Uncharacterized protein</fullName>
    </submittedName>
</protein>
<reference evidence="1 2" key="1">
    <citation type="submission" date="2018-06" db="EMBL/GenBank/DDBJ databases">
        <authorList>
            <consortium name="Pathogen Informatics"/>
            <person name="Doyle S."/>
        </authorList>
    </citation>
    <scope>NUCLEOTIDE SEQUENCE [LARGE SCALE GENOMIC DNA]</scope>
    <source>
        <strain evidence="1 2">NCTC10786</strain>
    </source>
</reference>
<accession>A0A2X2VE76</accession>